<evidence type="ECO:0000313" key="3">
    <source>
        <dbReference type="Proteomes" id="UP000694680"/>
    </source>
</evidence>
<proteinExistence type="predicted"/>
<feature type="compositionally biased region" description="Low complexity" evidence="1">
    <location>
        <begin position="14"/>
        <end position="40"/>
    </location>
</feature>
<accession>A0A8C5GYC5</accession>
<reference evidence="2" key="2">
    <citation type="submission" date="2025-08" db="UniProtKB">
        <authorList>
            <consortium name="Ensembl"/>
        </authorList>
    </citation>
    <scope>IDENTIFICATION</scope>
</reference>
<protein>
    <submittedName>
        <fullName evidence="2">Uncharacterized protein</fullName>
    </submittedName>
</protein>
<dbReference type="AlphaFoldDB" id="A0A8C5GYC5"/>
<evidence type="ECO:0000256" key="1">
    <source>
        <dbReference type="SAM" id="MobiDB-lite"/>
    </source>
</evidence>
<dbReference type="Ensembl" id="ENSGWIT00000040165.1">
    <property type="protein sequence ID" value="ENSGWIP00000036871.1"/>
    <property type="gene ID" value="ENSGWIG00000018961.1"/>
</dbReference>
<name>A0A8C5GYC5_GOUWI</name>
<reference evidence="2" key="3">
    <citation type="submission" date="2025-09" db="UniProtKB">
        <authorList>
            <consortium name="Ensembl"/>
        </authorList>
    </citation>
    <scope>IDENTIFICATION</scope>
</reference>
<reference evidence="2" key="1">
    <citation type="submission" date="2020-06" db="EMBL/GenBank/DDBJ databases">
        <authorList>
            <consortium name="Wellcome Sanger Institute Data Sharing"/>
        </authorList>
    </citation>
    <scope>NUCLEOTIDE SEQUENCE [LARGE SCALE GENOMIC DNA]</scope>
</reference>
<sequence length="214" mass="23737">DDKTEDLSPDPPVSEASFSDSSFSEWSPSRASIASSGSSSDSTIILKSTRARKRQTLEGPPDSTVARDVSVFFLIYMCVCNKFQTCPIWESNPGRCNGSPTLYRIYNVFSGGSPPTKVRILYALGIIMLFPNLKDPDSKNGYEFQTTRKLQHSTDFTLLFGEELSGKFLARWPTFFKPRIISDCKNLAQSAHLTDLLLSAQKIDGGGKNKLDIF</sequence>
<organism evidence="2 3">
    <name type="scientific">Gouania willdenowi</name>
    <name type="common">Blunt-snouted clingfish</name>
    <name type="synonym">Lepadogaster willdenowi</name>
    <dbReference type="NCBI Taxonomy" id="441366"/>
    <lineage>
        <taxon>Eukaryota</taxon>
        <taxon>Metazoa</taxon>
        <taxon>Chordata</taxon>
        <taxon>Craniata</taxon>
        <taxon>Vertebrata</taxon>
        <taxon>Euteleostomi</taxon>
        <taxon>Actinopterygii</taxon>
        <taxon>Neopterygii</taxon>
        <taxon>Teleostei</taxon>
        <taxon>Neoteleostei</taxon>
        <taxon>Acanthomorphata</taxon>
        <taxon>Ovalentaria</taxon>
        <taxon>Blenniimorphae</taxon>
        <taxon>Blenniiformes</taxon>
        <taxon>Gobiesocoidei</taxon>
        <taxon>Gobiesocidae</taxon>
        <taxon>Gobiesocinae</taxon>
        <taxon>Gouania</taxon>
    </lineage>
</organism>
<keyword evidence="3" id="KW-1185">Reference proteome</keyword>
<evidence type="ECO:0000313" key="2">
    <source>
        <dbReference type="Ensembl" id="ENSGWIP00000036871.1"/>
    </source>
</evidence>
<dbReference type="Proteomes" id="UP000694680">
    <property type="component" value="Chromosome 4"/>
</dbReference>
<feature type="region of interest" description="Disordered" evidence="1">
    <location>
        <begin position="1"/>
        <end position="40"/>
    </location>
</feature>